<dbReference type="Proteomes" id="UP000253383">
    <property type="component" value="Unassembled WGS sequence"/>
</dbReference>
<dbReference type="Gene3D" id="2.60.120.1440">
    <property type="match status" value="1"/>
</dbReference>
<evidence type="ECO:0000313" key="4">
    <source>
        <dbReference type="EMBL" id="RCR71031.1"/>
    </source>
</evidence>
<name>A0A368JXT5_9BACT</name>
<feature type="transmembrane region" description="Helical" evidence="1">
    <location>
        <begin position="92"/>
        <end position="112"/>
    </location>
</feature>
<keyword evidence="1" id="KW-1133">Transmembrane helix</keyword>
<dbReference type="PANTHER" id="PTHR30273">
    <property type="entry name" value="PERIPLASMIC SIGNAL SENSOR AND SIGMA FACTOR ACTIVATOR FECR-RELATED"/>
    <property type="match status" value="1"/>
</dbReference>
<feature type="domain" description="FecR protein" evidence="2">
    <location>
        <begin position="120"/>
        <end position="216"/>
    </location>
</feature>
<dbReference type="PIRSF" id="PIRSF018266">
    <property type="entry name" value="FecR"/>
    <property type="match status" value="1"/>
</dbReference>
<protein>
    <submittedName>
        <fullName evidence="4">DUF4974 domain-containing protein</fullName>
    </submittedName>
</protein>
<dbReference type="InterPro" id="IPR006860">
    <property type="entry name" value="FecR"/>
</dbReference>
<dbReference type="GO" id="GO:0016989">
    <property type="term" value="F:sigma factor antagonist activity"/>
    <property type="evidence" value="ECO:0007669"/>
    <property type="project" value="TreeGrafter"/>
</dbReference>
<sequence length="333" mass="38352">MEPLLIKRIVFDFFDGKATAIQRKYLEEWLTDEANHEAYYQYLDEWESQRPQFSVDAEKALTAYQRVLEDDQPTVTPSKVLPVSRSGLFQKWLPWGIAASITLLGLLGAYVFRTQILYETHRTAFGQTSEYKLADGTKVTLNANSSLRVPRFGFGNKTREVYLEGEGEFKVTHTANNQRFIVRTADRFQVEVLGTEFVVYARAKGKRVFLSKGKVKLDLPQGQQLYMRPGNVVTVANSGRYRLTQTKTARPYVAWKDHWFYFDNTSLTEVADQIQEQFGIKVVVPEPKLAQRRIAGNFRAEQADDLFQILAELLTINVVKKRHYIELTTPKHP</sequence>
<dbReference type="InterPro" id="IPR012373">
    <property type="entry name" value="Ferrdict_sens_TM"/>
</dbReference>
<accession>A0A368JXT5</accession>
<dbReference type="Gene3D" id="3.55.50.30">
    <property type="match status" value="1"/>
</dbReference>
<evidence type="ECO:0000256" key="1">
    <source>
        <dbReference type="SAM" id="Phobius"/>
    </source>
</evidence>
<dbReference type="InterPro" id="IPR032508">
    <property type="entry name" value="FecR_C"/>
</dbReference>
<gene>
    <name evidence="4" type="ORF">DUE52_01900</name>
</gene>
<comment type="caution">
    <text evidence="4">The sequence shown here is derived from an EMBL/GenBank/DDBJ whole genome shotgun (WGS) entry which is preliminary data.</text>
</comment>
<keyword evidence="1" id="KW-0812">Transmembrane</keyword>
<dbReference type="EMBL" id="QOWE01000002">
    <property type="protein sequence ID" value="RCR71031.1"/>
    <property type="molecule type" value="Genomic_DNA"/>
</dbReference>
<dbReference type="RefSeq" id="WP_114404261.1">
    <property type="nucleotide sequence ID" value="NZ_QOWE01000002.1"/>
</dbReference>
<organism evidence="4 5">
    <name type="scientific">Larkinella punicea</name>
    <dbReference type="NCBI Taxonomy" id="2315727"/>
    <lineage>
        <taxon>Bacteria</taxon>
        <taxon>Pseudomonadati</taxon>
        <taxon>Bacteroidota</taxon>
        <taxon>Cytophagia</taxon>
        <taxon>Cytophagales</taxon>
        <taxon>Spirosomataceae</taxon>
        <taxon>Larkinella</taxon>
    </lineage>
</organism>
<reference evidence="4 5" key="1">
    <citation type="submission" date="2018-07" db="EMBL/GenBank/DDBJ databases">
        <title>Genome analysis of Larkinella rosea.</title>
        <authorList>
            <person name="Zhou Z."/>
            <person name="Wang G."/>
        </authorList>
    </citation>
    <scope>NUCLEOTIDE SEQUENCE [LARGE SCALE GENOMIC DNA]</scope>
    <source>
        <strain evidence="5">zzj9</strain>
    </source>
</reference>
<feature type="domain" description="Protein FecR C-terminal" evidence="3">
    <location>
        <begin position="260"/>
        <end position="319"/>
    </location>
</feature>
<dbReference type="AlphaFoldDB" id="A0A368JXT5"/>
<evidence type="ECO:0000313" key="5">
    <source>
        <dbReference type="Proteomes" id="UP000253383"/>
    </source>
</evidence>
<keyword evidence="5" id="KW-1185">Reference proteome</keyword>
<dbReference type="PANTHER" id="PTHR30273:SF2">
    <property type="entry name" value="PROTEIN FECR"/>
    <property type="match status" value="1"/>
</dbReference>
<keyword evidence="1" id="KW-0472">Membrane</keyword>
<dbReference type="OrthoDB" id="1523489at2"/>
<dbReference type="Pfam" id="PF16344">
    <property type="entry name" value="FecR_C"/>
    <property type="match status" value="1"/>
</dbReference>
<proteinExistence type="predicted"/>
<evidence type="ECO:0000259" key="3">
    <source>
        <dbReference type="Pfam" id="PF16344"/>
    </source>
</evidence>
<evidence type="ECO:0000259" key="2">
    <source>
        <dbReference type="Pfam" id="PF04773"/>
    </source>
</evidence>
<dbReference type="Pfam" id="PF04773">
    <property type="entry name" value="FecR"/>
    <property type="match status" value="1"/>
</dbReference>